<proteinExistence type="predicted"/>
<dbReference type="EMBL" id="GBRH01208772">
    <property type="protein sequence ID" value="JAD89123.1"/>
    <property type="molecule type" value="Transcribed_RNA"/>
</dbReference>
<protein>
    <submittedName>
        <fullName evidence="1">Uncharacterized protein</fullName>
    </submittedName>
</protein>
<name>A0A0A9DR30_ARUDO</name>
<reference evidence="1" key="2">
    <citation type="journal article" date="2015" name="Data Brief">
        <title>Shoot transcriptome of the giant reed, Arundo donax.</title>
        <authorList>
            <person name="Barrero R.A."/>
            <person name="Guerrero F.D."/>
            <person name="Moolhuijzen P."/>
            <person name="Goolsby J.A."/>
            <person name="Tidwell J."/>
            <person name="Bellgard S.E."/>
            <person name="Bellgard M.I."/>
        </authorList>
    </citation>
    <scope>NUCLEOTIDE SEQUENCE</scope>
    <source>
        <tissue evidence="1">Shoot tissue taken approximately 20 cm above the soil surface</tissue>
    </source>
</reference>
<organism evidence="1">
    <name type="scientific">Arundo donax</name>
    <name type="common">Giant reed</name>
    <name type="synonym">Donax arundinaceus</name>
    <dbReference type="NCBI Taxonomy" id="35708"/>
    <lineage>
        <taxon>Eukaryota</taxon>
        <taxon>Viridiplantae</taxon>
        <taxon>Streptophyta</taxon>
        <taxon>Embryophyta</taxon>
        <taxon>Tracheophyta</taxon>
        <taxon>Spermatophyta</taxon>
        <taxon>Magnoliopsida</taxon>
        <taxon>Liliopsida</taxon>
        <taxon>Poales</taxon>
        <taxon>Poaceae</taxon>
        <taxon>PACMAD clade</taxon>
        <taxon>Arundinoideae</taxon>
        <taxon>Arundineae</taxon>
        <taxon>Arundo</taxon>
    </lineage>
</organism>
<sequence length="87" mass="10073">MRRRIRSRSADLIACSVDEIGTCDGVWRRGLSARLGWRRWLTRHVLCARGGLAARLRRPAAERMRGAWWCELKQPAAERVRVAELMD</sequence>
<dbReference type="AlphaFoldDB" id="A0A0A9DR30"/>
<evidence type="ECO:0000313" key="1">
    <source>
        <dbReference type="EMBL" id="JAD89123.1"/>
    </source>
</evidence>
<reference evidence="1" key="1">
    <citation type="submission" date="2014-09" db="EMBL/GenBank/DDBJ databases">
        <authorList>
            <person name="Magalhaes I.L.F."/>
            <person name="Oliveira U."/>
            <person name="Santos F.R."/>
            <person name="Vidigal T.H.D.A."/>
            <person name="Brescovit A.D."/>
            <person name="Santos A.J."/>
        </authorList>
    </citation>
    <scope>NUCLEOTIDE SEQUENCE</scope>
    <source>
        <tissue evidence="1">Shoot tissue taken approximately 20 cm above the soil surface</tissue>
    </source>
</reference>
<accession>A0A0A9DR30</accession>